<dbReference type="Gene3D" id="1.20.1280.50">
    <property type="match status" value="1"/>
</dbReference>
<evidence type="ECO:0000259" key="1">
    <source>
        <dbReference type="SMART" id="SM00256"/>
    </source>
</evidence>
<dbReference type="InParanoid" id="A0A3Q7G5S3"/>
<dbReference type="STRING" id="4081.A0A3Q7G5S3"/>
<accession>A0A3Q7G5S3</accession>
<dbReference type="SUPFAM" id="SSF81383">
    <property type="entry name" value="F-box domain"/>
    <property type="match status" value="1"/>
</dbReference>
<dbReference type="Gramene" id="Solyc04g064440.1.1">
    <property type="protein sequence ID" value="Solyc04g064440.1.1.1"/>
    <property type="gene ID" value="Solyc04g064440.1"/>
</dbReference>
<dbReference type="FunCoup" id="A0A3Q7G5S3">
    <property type="interactions" value="42"/>
</dbReference>
<dbReference type="EnsemblPlants" id="Solyc04g064440.1.1">
    <property type="protein sequence ID" value="Solyc04g064440.1.1.1"/>
    <property type="gene ID" value="Solyc04g064440.1"/>
</dbReference>
<reference evidence="2" key="1">
    <citation type="journal article" date="2012" name="Nature">
        <title>The tomato genome sequence provides insights into fleshy fruit evolution.</title>
        <authorList>
            <consortium name="Tomato Genome Consortium"/>
        </authorList>
    </citation>
    <scope>NUCLEOTIDE SEQUENCE [LARGE SCALE GENOMIC DNA]</scope>
    <source>
        <strain evidence="2">cv. Heinz 1706</strain>
    </source>
</reference>
<feature type="domain" description="F-box" evidence="1">
    <location>
        <begin position="14"/>
        <end position="54"/>
    </location>
</feature>
<reference evidence="2" key="2">
    <citation type="submission" date="2019-01" db="UniProtKB">
        <authorList>
            <consortium name="EnsemblPlants"/>
        </authorList>
    </citation>
    <scope>IDENTIFICATION</scope>
    <source>
        <strain evidence="2">cv. Heinz 1706</strain>
    </source>
</reference>
<evidence type="ECO:0000313" key="2">
    <source>
        <dbReference type="EnsemblPlants" id="Solyc04g064440.1.1.1"/>
    </source>
</evidence>
<name>A0A3Q7G5S3_SOLLC</name>
<dbReference type="Pfam" id="PF08268">
    <property type="entry name" value="FBA_3"/>
    <property type="match status" value="1"/>
</dbReference>
<evidence type="ECO:0000313" key="3">
    <source>
        <dbReference type="Proteomes" id="UP000004994"/>
    </source>
</evidence>
<dbReference type="Pfam" id="PF00646">
    <property type="entry name" value="F-box"/>
    <property type="match status" value="1"/>
</dbReference>
<dbReference type="PANTHER" id="PTHR31672:SF13">
    <property type="entry name" value="F-BOX PROTEIN CPR30-LIKE"/>
    <property type="match status" value="1"/>
</dbReference>
<protein>
    <recommendedName>
        <fullName evidence="1">F-box domain-containing protein</fullName>
    </recommendedName>
</protein>
<dbReference type="CDD" id="cd22157">
    <property type="entry name" value="F-box_AtFBW1-like"/>
    <property type="match status" value="1"/>
</dbReference>
<dbReference type="SMR" id="A0A3Q7G5S3"/>
<dbReference type="InterPro" id="IPR017451">
    <property type="entry name" value="F-box-assoc_interact_dom"/>
</dbReference>
<dbReference type="InterPro" id="IPR001810">
    <property type="entry name" value="F-box_dom"/>
</dbReference>
<dbReference type="NCBIfam" id="TIGR01640">
    <property type="entry name" value="F_box_assoc_1"/>
    <property type="match status" value="1"/>
</dbReference>
<dbReference type="InterPro" id="IPR050796">
    <property type="entry name" value="SCF_F-box_component"/>
</dbReference>
<dbReference type="Proteomes" id="UP000004994">
    <property type="component" value="Chromosome 4"/>
</dbReference>
<dbReference type="OMA" id="AHWPINI"/>
<dbReference type="PaxDb" id="4081-Solyc04g064440.1.1"/>
<dbReference type="InterPro" id="IPR036047">
    <property type="entry name" value="F-box-like_dom_sf"/>
</dbReference>
<dbReference type="SMART" id="SM00256">
    <property type="entry name" value="FBOX"/>
    <property type="match status" value="1"/>
</dbReference>
<organism evidence="2">
    <name type="scientific">Solanum lycopersicum</name>
    <name type="common">Tomato</name>
    <name type="synonym">Lycopersicon esculentum</name>
    <dbReference type="NCBI Taxonomy" id="4081"/>
    <lineage>
        <taxon>Eukaryota</taxon>
        <taxon>Viridiplantae</taxon>
        <taxon>Streptophyta</taxon>
        <taxon>Embryophyta</taxon>
        <taxon>Tracheophyta</taxon>
        <taxon>Spermatophyta</taxon>
        <taxon>Magnoliopsida</taxon>
        <taxon>eudicotyledons</taxon>
        <taxon>Gunneridae</taxon>
        <taxon>Pentapetalae</taxon>
        <taxon>asterids</taxon>
        <taxon>lamiids</taxon>
        <taxon>Solanales</taxon>
        <taxon>Solanaceae</taxon>
        <taxon>Solanoideae</taxon>
        <taxon>Solaneae</taxon>
        <taxon>Solanum</taxon>
        <taxon>Solanum subgen. Lycopersicon</taxon>
    </lineage>
</organism>
<sequence length="407" mass="46506">MTFFLTSMDGGRPIPEDVVVDILLRLPVKSLLRFKCVRKNWCALIKSPSFIKEHFQYRNNNCARLLVCNMKMAPELHPIVKSVVFSLLPEEIVPGVTPEQKTLLQLPRVTDFTCVAGPFNGLFLVEKSLYGVDVCLGLWNPATKEFRSLPPAPFEIEGFLSHNNDHQYGLGFDMSTLDYKVVWIRVFWDDLGLSDNNRVYTCVYSSCNNSWRRLTPKFPPSSILSAPLDATYLNGVYYWLSRGLDGIFMILSFDMVCEQFGEMQVPDIPTKHWGTLTLHGGSLVMLTSGQPMTSIYDVWVMKQEGNWSKVHTIQPHIDAHWPINIWDNNKMVFENMETSQLVLYDPKTRRVTDLGFQLDPNIDGCWVFNYKESLVPIKRGSNTQGEDNAVKQIEHYFNTLPADEASS</sequence>
<dbReference type="InterPro" id="IPR013187">
    <property type="entry name" value="F-box-assoc_dom_typ3"/>
</dbReference>
<keyword evidence="3" id="KW-1185">Reference proteome</keyword>
<dbReference type="PANTHER" id="PTHR31672">
    <property type="entry name" value="BNACNNG10540D PROTEIN"/>
    <property type="match status" value="1"/>
</dbReference>
<dbReference type="AlphaFoldDB" id="A0A3Q7G5S3"/>
<proteinExistence type="predicted"/>